<name>A0AAD4NUY4_9PLEO</name>
<gene>
    <name evidence="1" type="ORF">G6011_00324</name>
</gene>
<accession>A0AAD4NUY4</accession>
<evidence type="ECO:0000313" key="2">
    <source>
        <dbReference type="Proteomes" id="UP001199106"/>
    </source>
</evidence>
<keyword evidence="2" id="KW-1185">Reference proteome</keyword>
<protein>
    <submittedName>
        <fullName evidence="1">Uncharacterized protein</fullName>
    </submittedName>
</protein>
<dbReference type="EMBL" id="JAANER010000001">
    <property type="protein sequence ID" value="KAG9195204.1"/>
    <property type="molecule type" value="Genomic_DNA"/>
</dbReference>
<organism evidence="1 2">
    <name type="scientific">Alternaria panax</name>
    <dbReference type="NCBI Taxonomy" id="48097"/>
    <lineage>
        <taxon>Eukaryota</taxon>
        <taxon>Fungi</taxon>
        <taxon>Dikarya</taxon>
        <taxon>Ascomycota</taxon>
        <taxon>Pezizomycotina</taxon>
        <taxon>Dothideomycetes</taxon>
        <taxon>Pleosporomycetidae</taxon>
        <taxon>Pleosporales</taxon>
        <taxon>Pleosporineae</taxon>
        <taxon>Pleosporaceae</taxon>
        <taxon>Alternaria</taxon>
        <taxon>Alternaria sect. Panax</taxon>
    </lineage>
</organism>
<comment type="caution">
    <text evidence="1">The sequence shown here is derived from an EMBL/GenBank/DDBJ whole genome shotgun (WGS) entry which is preliminary data.</text>
</comment>
<proteinExistence type="predicted"/>
<dbReference type="AlphaFoldDB" id="A0AAD4NUY4"/>
<dbReference type="Proteomes" id="UP001199106">
    <property type="component" value="Unassembled WGS sequence"/>
</dbReference>
<sequence length="60" mass="5955">MVSSHTVEDIHRISAADIPARPTSTLDLAMKAEAPGSDGGRLSTGATVGIIVVGIAIVAG</sequence>
<reference evidence="1" key="1">
    <citation type="submission" date="2021-07" db="EMBL/GenBank/DDBJ databases">
        <title>Genome Resource of American Ginseng Black Spot Pathogen Alternaria panax.</title>
        <authorList>
            <person name="Qiu C."/>
            <person name="Wang W."/>
            <person name="Liu Z."/>
        </authorList>
    </citation>
    <scope>NUCLEOTIDE SEQUENCE</scope>
    <source>
        <strain evidence="1">BNCC115425</strain>
    </source>
</reference>
<evidence type="ECO:0000313" key="1">
    <source>
        <dbReference type="EMBL" id="KAG9195204.1"/>
    </source>
</evidence>